<name>F8CE30_MYXFH</name>
<evidence type="ECO:0000313" key="3">
    <source>
        <dbReference type="EMBL" id="AEI63491.1"/>
    </source>
</evidence>
<gene>
    <name evidence="3" type="ordered locus">LILAB_07890</name>
</gene>
<organism evidence="3 4">
    <name type="scientific">Myxococcus fulvus (strain ATCC BAA-855 / HW-1)</name>
    <dbReference type="NCBI Taxonomy" id="483219"/>
    <lineage>
        <taxon>Bacteria</taxon>
        <taxon>Pseudomonadati</taxon>
        <taxon>Myxococcota</taxon>
        <taxon>Myxococcia</taxon>
        <taxon>Myxococcales</taxon>
        <taxon>Cystobacterineae</taxon>
        <taxon>Myxococcaceae</taxon>
        <taxon>Myxococcus</taxon>
    </lineage>
</organism>
<dbReference type="Pfam" id="PF00072">
    <property type="entry name" value="Response_reg"/>
    <property type="match status" value="1"/>
</dbReference>
<accession>F8CE30</accession>
<keyword evidence="1" id="KW-0597">Phosphoprotein</keyword>
<dbReference type="AlphaFoldDB" id="F8CE30"/>
<evidence type="ECO:0000256" key="1">
    <source>
        <dbReference type="PROSITE-ProRule" id="PRU00169"/>
    </source>
</evidence>
<dbReference type="GO" id="GO:0000160">
    <property type="term" value="P:phosphorelay signal transduction system"/>
    <property type="evidence" value="ECO:0007669"/>
    <property type="project" value="InterPro"/>
</dbReference>
<dbReference type="Gene3D" id="3.40.50.2300">
    <property type="match status" value="1"/>
</dbReference>
<proteinExistence type="predicted"/>
<protein>
    <submittedName>
        <fullName evidence="3">Sigma-54 dependent DNA-binding response regulator</fullName>
    </submittedName>
</protein>
<dbReference type="InterPro" id="IPR001789">
    <property type="entry name" value="Sig_transdc_resp-reg_receiver"/>
</dbReference>
<dbReference type="InterPro" id="IPR011006">
    <property type="entry name" value="CheY-like_superfamily"/>
</dbReference>
<reference evidence="3 4" key="1">
    <citation type="journal article" date="2011" name="J. Bacteriol.">
        <title>Genome sequence of the halotolerant marine bacterium Myxococcus fulvus HW-1.</title>
        <authorList>
            <person name="Li Z.F."/>
            <person name="Li X."/>
            <person name="Liu H."/>
            <person name="Liu X."/>
            <person name="Han K."/>
            <person name="Wu Z.H."/>
            <person name="Hu W."/>
            <person name="Li F.F."/>
            <person name="Li Y.Z."/>
        </authorList>
    </citation>
    <scope>NUCLEOTIDE SEQUENCE [LARGE SCALE GENOMIC DNA]</scope>
    <source>
        <strain evidence="4">ATCC BAA-855 / HW-1</strain>
    </source>
</reference>
<dbReference type="SUPFAM" id="SSF52172">
    <property type="entry name" value="CheY-like"/>
    <property type="match status" value="1"/>
</dbReference>
<evidence type="ECO:0000313" key="4">
    <source>
        <dbReference type="Proteomes" id="UP000000488"/>
    </source>
</evidence>
<keyword evidence="3" id="KW-0238">DNA-binding</keyword>
<dbReference type="HOGENOM" id="CLU_1935762_0_0_7"/>
<dbReference type="STRING" id="483219.LILAB_07890"/>
<dbReference type="PROSITE" id="PS50110">
    <property type="entry name" value="RESPONSE_REGULATORY"/>
    <property type="match status" value="1"/>
</dbReference>
<dbReference type="Proteomes" id="UP000000488">
    <property type="component" value="Chromosome"/>
</dbReference>
<dbReference type="GO" id="GO:0003677">
    <property type="term" value="F:DNA binding"/>
    <property type="evidence" value="ECO:0007669"/>
    <property type="project" value="UniProtKB-KW"/>
</dbReference>
<feature type="modified residue" description="4-aspartylphosphate" evidence="1">
    <location>
        <position position="58"/>
    </location>
</feature>
<feature type="domain" description="Response regulatory" evidence="2">
    <location>
        <begin position="9"/>
        <end position="130"/>
    </location>
</feature>
<sequence>MDVRERPMRVLVVDDERNIRHTLRVCLEGFGCEVREAATPEAALAALAQGPADLAFVDLRLGTARGGSSGWARAERGPASTRAPGVCPRCPTGADRAGLRRAPGAVIAASYAHAEHWRTPNRFQGARTWT</sequence>
<dbReference type="eggNOG" id="COG2204">
    <property type="taxonomic scope" value="Bacteria"/>
</dbReference>
<dbReference type="KEGG" id="mfu:LILAB_07890"/>
<dbReference type="EMBL" id="CP002830">
    <property type="protein sequence ID" value="AEI63491.1"/>
    <property type="molecule type" value="Genomic_DNA"/>
</dbReference>
<evidence type="ECO:0000259" key="2">
    <source>
        <dbReference type="PROSITE" id="PS50110"/>
    </source>
</evidence>